<feature type="domain" description="Histidine kinase/HSP90-like ATPase" evidence="3">
    <location>
        <begin position="28"/>
        <end position="135"/>
    </location>
</feature>
<feature type="region of interest" description="Disordered" evidence="2">
    <location>
        <begin position="1"/>
        <end position="24"/>
    </location>
</feature>
<reference evidence="4 6" key="1">
    <citation type="submission" date="2016-10" db="EMBL/GenBank/DDBJ databases">
        <authorList>
            <person name="de Groot N.N."/>
        </authorList>
    </citation>
    <scope>NUCLEOTIDE SEQUENCE [LARGE SCALE GENOMIC DNA]</scope>
    <source>
        <strain evidence="4 6">CGMCC 4.1859</strain>
    </source>
</reference>
<dbReference type="CDD" id="cd16936">
    <property type="entry name" value="HATPase_RsbW-like"/>
    <property type="match status" value="1"/>
</dbReference>
<evidence type="ECO:0000313" key="6">
    <source>
        <dbReference type="Proteomes" id="UP000198614"/>
    </source>
</evidence>
<dbReference type="InterPro" id="IPR003594">
    <property type="entry name" value="HATPase_dom"/>
</dbReference>
<dbReference type="GO" id="GO:0005524">
    <property type="term" value="F:ATP binding"/>
    <property type="evidence" value="ECO:0007669"/>
    <property type="project" value="UniProtKB-KW"/>
</dbReference>
<dbReference type="SUPFAM" id="SSF55874">
    <property type="entry name" value="ATPase domain of HSP90 chaperone/DNA topoisomerase II/histidine kinase"/>
    <property type="match status" value="1"/>
</dbReference>
<keyword evidence="7" id="KW-1185">Reference proteome</keyword>
<dbReference type="GO" id="GO:0004674">
    <property type="term" value="F:protein serine/threonine kinase activity"/>
    <property type="evidence" value="ECO:0007669"/>
    <property type="project" value="UniProtKB-KW"/>
</dbReference>
<evidence type="ECO:0000313" key="5">
    <source>
        <dbReference type="EMBL" id="WUR36852.1"/>
    </source>
</evidence>
<dbReference type="Proteomes" id="UP001432161">
    <property type="component" value="Chromosome"/>
</dbReference>
<dbReference type="Pfam" id="PF13581">
    <property type="entry name" value="HATPase_c_2"/>
    <property type="match status" value="1"/>
</dbReference>
<feature type="region of interest" description="Disordered" evidence="2">
    <location>
        <begin position="147"/>
        <end position="204"/>
    </location>
</feature>
<dbReference type="PANTHER" id="PTHR35526">
    <property type="entry name" value="ANTI-SIGMA-F FACTOR RSBW-RELATED"/>
    <property type="match status" value="1"/>
</dbReference>
<feature type="compositionally biased region" description="Pro residues" evidence="2">
    <location>
        <begin position="1"/>
        <end position="12"/>
    </location>
</feature>
<evidence type="ECO:0000256" key="2">
    <source>
        <dbReference type="SAM" id="MobiDB-lite"/>
    </source>
</evidence>
<keyword evidence="4" id="KW-0808">Transferase</keyword>
<protein>
    <submittedName>
        <fullName evidence="5">ATP-binding protein</fullName>
    </submittedName>
    <submittedName>
        <fullName evidence="4">Anti-sigma regulatory factor (Ser/Thr protein kinase)</fullName>
    </submittedName>
</protein>
<dbReference type="PANTHER" id="PTHR35526:SF3">
    <property type="entry name" value="ANTI-SIGMA-F FACTOR RSBW"/>
    <property type="match status" value="1"/>
</dbReference>
<dbReference type="InterPro" id="IPR050267">
    <property type="entry name" value="Anti-sigma-factor_SerPK"/>
</dbReference>
<feature type="compositionally biased region" description="Low complexity" evidence="2">
    <location>
        <begin position="13"/>
        <end position="23"/>
    </location>
</feature>
<name>A0A1G7LI90_9ACTN</name>
<dbReference type="EMBL" id="CP108330">
    <property type="protein sequence ID" value="WUR36852.1"/>
    <property type="molecule type" value="Genomic_DNA"/>
</dbReference>
<evidence type="ECO:0000256" key="1">
    <source>
        <dbReference type="ARBA" id="ARBA00022527"/>
    </source>
</evidence>
<dbReference type="AlphaFoldDB" id="A0A1G7LI90"/>
<dbReference type="EMBL" id="FNAX01000008">
    <property type="protein sequence ID" value="SDF48710.1"/>
    <property type="molecule type" value="Genomic_DNA"/>
</dbReference>
<dbReference type="Proteomes" id="UP000198614">
    <property type="component" value="Unassembled WGS sequence"/>
</dbReference>
<evidence type="ECO:0000313" key="4">
    <source>
        <dbReference type="EMBL" id="SDF48710.1"/>
    </source>
</evidence>
<dbReference type="Gene3D" id="3.30.565.10">
    <property type="entry name" value="Histidine kinase-like ATPase, C-terminal domain"/>
    <property type="match status" value="1"/>
</dbReference>
<proteinExistence type="predicted"/>
<feature type="compositionally biased region" description="Basic and acidic residues" evidence="2">
    <location>
        <begin position="183"/>
        <end position="204"/>
    </location>
</feature>
<keyword evidence="4" id="KW-0418">Kinase</keyword>
<gene>
    <name evidence="5" type="ORF">OHN36_06470</name>
    <name evidence="4" type="ORF">SAMN05216260_108226</name>
</gene>
<keyword evidence="5" id="KW-0067">ATP-binding</keyword>
<keyword evidence="5" id="KW-0547">Nucleotide-binding</keyword>
<evidence type="ECO:0000259" key="3">
    <source>
        <dbReference type="Pfam" id="PF13581"/>
    </source>
</evidence>
<sequence length="204" mass="21580">MAPPSSPQPLGRPPGSGRPAPRAGIFGLPAAPASVGLARGHVRGLLEDWDFDPETCDNAVLVTSELVTNAVMHTASDRIVCRLRTDGDRIRIEVEDESRGPTLPEQRISRPDDQGGRGLMLVGVLSSDWGVRDSPYGPGRIVWAELIPEGPDPDLDQDPALGFTPVPTLAPAVTSPAPSASVHDIRPVPHLAEGTHPHEPSAHP</sequence>
<organism evidence="4 6">
    <name type="scientific">Streptomyces griseoaurantiacus</name>
    <dbReference type="NCBI Taxonomy" id="68213"/>
    <lineage>
        <taxon>Bacteria</taxon>
        <taxon>Bacillati</taxon>
        <taxon>Actinomycetota</taxon>
        <taxon>Actinomycetes</taxon>
        <taxon>Kitasatosporales</taxon>
        <taxon>Streptomycetaceae</taxon>
        <taxon>Streptomyces</taxon>
        <taxon>Streptomyces aurantiacus group</taxon>
    </lineage>
</organism>
<evidence type="ECO:0000313" key="7">
    <source>
        <dbReference type="Proteomes" id="UP001432161"/>
    </source>
</evidence>
<reference evidence="5" key="2">
    <citation type="submission" date="2022-10" db="EMBL/GenBank/DDBJ databases">
        <title>The complete genomes of actinobacterial strains from the NBC collection.</title>
        <authorList>
            <person name="Joergensen T.S."/>
            <person name="Alvarez Arevalo M."/>
            <person name="Sterndorff E.B."/>
            <person name="Faurdal D."/>
            <person name="Vuksanovic O."/>
            <person name="Mourched A.-S."/>
            <person name="Charusanti P."/>
            <person name="Shaw S."/>
            <person name="Blin K."/>
            <person name="Weber T."/>
        </authorList>
    </citation>
    <scope>NUCLEOTIDE SEQUENCE</scope>
    <source>
        <strain evidence="5">NBC_00489</strain>
    </source>
</reference>
<accession>A0A1G7LI90</accession>
<feature type="compositionally biased region" description="Low complexity" evidence="2">
    <location>
        <begin position="164"/>
        <end position="182"/>
    </location>
</feature>
<dbReference type="InterPro" id="IPR036890">
    <property type="entry name" value="HATPase_C_sf"/>
</dbReference>
<keyword evidence="1" id="KW-0723">Serine/threonine-protein kinase</keyword>